<keyword evidence="2" id="KW-0647">Proteasome</keyword>
<feature type="region of interest" description="Disordered" evidence="3">
    <location>
        <begin position="241"/>
        <end position="285"/>
    </location>
</feature>
<dbReference type="Gene3D" id="3.40.1000.30">
    <property type="match status" value="1"/>
</dbReference>
<dbReference type="Pfam" id="PF11566">
    <property type="entry name" value="PI31_Prot_N"/>
    <property type="match status" value="1"/>
</dbReference>
<dbReference type="AlphaFoldDB" id="A0A0G4FMI9"/>
<feature type="compositionally biased region" description="Basic and acidic residues" evidence="3">
    <location>
        <begin position="192"/>
        <end position="205"/>
    </location>
</feature>
<keyword evidence="6" id="KW-1185">Reference proteome</keyword>
<feature type="compositionally biased region" description="Low complexity" evidence="3">
    <location>
        <begin position="168"/>
        <end position="180"/>
    </location>
</feature>
<gene>
    <name evidence="5" type="ORF">Vbra_382</name>
</gene>
<dbReference type="Proteomes" id="UP000041254">
    <property type="component" value="Unassembled WGS sequence"/>
</dbReference>
<dbReference type="InterPro" id="IPR045128">
    <property type="entry name" value="PI31-like"/>
</dbReference>
<dbReference type="PANTHER" id="PTHR13266:SF1">
    <property type="entry name" value="PROTEASOME INHIBITOR PI31 SUBUNIT"/>
    <property type="match status" value="1"/>
</dbReference>
<dbReference type="GO" id="GO:0000502">
    <property type="term" value="C:proteasome complex"/>
    <property type="evidence" value="ECO:0007669"/>
    <property type="project" value="UniProtKB-KW"/>
</dbReference>
<reference evidence="5 6" key="1">
    <citation type="submission" date="2014-11" db="EMBL/GenBank/DDBJ databases">
        <authorList>
            <person name="Zhu J."/>
            <person name="Qi W."/>
            <person name="Song R."/>
        </authorList>
    </citation>
    <scope>NUCLEOTIDE SEQUENCE [LARGE SCALE GENOMIC DNA]</scope>
</reference>
<feature type="compositionally biased region" description="Pro residues" evidence="3">
    <location>
        <begin position="181"/>
        <end position="190"/>
    </location>
</feature>
<evidence type="ECO:0000256" key="3">
    <source>
        <dbReference type="SAM" id="MobiDB-lite"/>
    </source>
</evidence>
<dbReference type="OMA" id="AHIEIEP"/>
<dbReference type="GO" id="GO:0070628">
    <property type="term" value="F:proteasome binding"/>
    <property type="evidence" value="ECO:0007669"/>
    <property type="project" value="InterPro"/>
</dbReference>
<protein>
    <recommendedName>
        <fullName evidence="4">PI31 proteasome regulator N-terminal domain-containing protein</fullName>
    </recommendedName>
</protein>
<organism evidence="5 6">
    <name type="scientific">Vitrella brassicaformis (strain CCMP3155)</name>
    <dbReference type="NCBI Taxonomy" id="1169540"/>
    <lineage>
        <taxon>Eukaryota</taxon>
        <taxon>Sar</taxon>
        <taxon>Alveolata</taxon>
        <taxon>Colpodellida</taxon>
        <taxon>Vitrellaceae</taxon>
        <taxon>Vitrella</taxon>
    </lineage>
</organism>
<dbReference type="PANTHER" id="PTHR13266">
    <property type="entry name" value="PROTEASOME INHIBITOR"/>
    <property type="match status" value="1"/>
</dbReference>
<dbReference type="InParanoid" id="A0A0G4FMI9"/>
<dbReference type="InterPro" id="IPR021625">
    <property type="entry name" value="PI31_Prot_N"/>
</dbReference>
<accession>A0A0G4FMI9</accession>
<evidence type="ECO:0000256" key="1">
    <source>
        <dbReference type="ARBA" id="ARBA00006405"/>
    </source>
</evidence>
<dbReference type="STRING" id="1169540.A0A0G4FMI9"/>
<dbReference type="GO" id="GO:0004866">
    <property type="term" value="F:endopeptidase inhibitor activity"/>
    <property type="evidence" value="ECO:0007669"/>
    <property type="project" value="InterPro"/>
</dbReference>
<evidence type="ECO:0000313" key="5">
    <source>
        <dbReference type="EMBL" id="CEM14785.1"/>
    </source>
</evidence>
<dbReference type="GO" id="GO:0043161">
    <property type="term" value="P:proteasome-mediated ubiquitin-dependent protein catabolic process"/>
    <property type="evidence" value="ECO:0007669"/>
    <property type="project" value="InterPro"/>
</dbReference>
<feature type="region of interest" description="Disordered" evidence="3">
    <location>
        <begin position="168"/>
        <end position="221"/>
    </location>
</feature>
<evidence type="ECO:0000313" key="6">
    <source>
        <dbReference type="Proteomes" id="UP000041254"/>
    </source>
</evidence>
<dbReference type="VEuPathDB" id="CryptoDB:Vbra_382"/>
<comment type="similarity">
    <text evidence="1">Belongs to the proteasome inhibitor PI31 family.</text>
</comment>
<proteinExistence type="inferred from homology"/>
<sequence>MRQLEALSKLAGCRSATDCCVLALHGCLLDSGYTLECTDEAGGMSKAGDGSVVRVVLLPSWNANSDAYAFNYTPPSKQGVSRAVVKAIVIGNTLSVHAVEQSLSGGKESALLNYEITPSEVLAKKGEDLTAHLDADGSLVDAFKDLKAIETAFRRAIVDRLSPAAAATSETKPAASASHPAAPPQPPPMSDPLRDERFPPWRPDSDLGDPPLGMGGPGYFGPDGNLVGPRDPMFGGGMPGGVGAGRGRGNIRFDPLGPFPGRGIDPDNDHLRPSRGPGFQEDMYG</sequence>
<evidence type="ECO:0000259" key="4">
    <source>
        <dbReference type="Pfam" id="PF11566"/>
    </source>
</evidence>
<evidence type="ECO:0000256" key="2">
    <source>
        <dbReference type="ARBA" id="ARBA00022942"/>
    </source>
</evidence>
<name>A0A0G4FMI9_VITBC</name>
<feature type="domain" description="PI31 proteasome regulator N-terminal" evidence="4">
    <location>
        <begin position="14"/>
        <end position="164"/>
    </location>
</feature>
<dbReference type="EMBL" id="CDMY01000458">
    <property type="protein sequence ID" value="CEM14785.1"/>
    <property type="molecule type" value="Genomic_DNA"/>
</dbReference>